<dbReference type="GO" id="GO:0030313">
    <property type="term" value="C:cell envelope"/>
    <property type="evidence" value="ECO:0007669"/>
    <property type="project" value="UniProtKB-SubCell"/>
</dbReference>
<evidence type="ECO:0000256" key="1">
    <source>
        <dbReference type="ARBA" id="ARBA00004196"/>
    </source>
</evidence>
<evidence type="ECO:0000313" key="4">
    <source>
        <dbReference type="EMBL" id="MBB3996737.1"/>
    </source>
</evidence>
<feature type="domain" description="YbhG-like alpha-helical hairpin" evidence="3">
    <location>
        <begin position="102"/>
        <end position="222"/>
    </location>
</feature>
<comment type="caution">
    <text evidence="4">The sequence shown here is derived from an EMBL/GenBank/DDBJ whole genome shotgun (WGS) entry which is preliminary data.</text>
</comment>
<dbReference type="PANTHER" id="PTHR32347:SF27">
    <property type="entry name" value="RND EFFLUX PUMP MEMBRANE FUSION PROTEIN BARREL-SANDWICH DOMAIN-CONTAINING PROTEIN"/>
    <property type="match status" value="1"/>
</dbReference>
<dbReference type="Gene3D" id="2.40.30.170">
    <property type="match status" value="1"/>
</dbReference>
<evidence type="ECO:0000313" key="5">
    <source>
        <dbReference type="Proteomes" id="UP000542776"/>
    </source>
</evidence>
<dbReference type="SUPFAM" id="SSF111369">
    <property type="entry name" value="HlyD-like secretion proteins"/>
    <property type="match status" value="2"/>
</dbReference>
<sequence>MRTSLKIVAVGLLAGAAYLGFWPGEGPQDTASGDAPGAPRAAAAVEARPSTIIAGLGVVEPNGGTIELASELPGVITVLHVAEGDRVKSGDIVAELGNGELRAKVAQAEAQLAIRRADLQRIENGSRLQDVAQGESRVAELRAGLELAEADLQRAVQLQKNGTVSKRALQAATNVRTVALKQLDAAEEALSLLREGSRAEETLAARAEVALAQEQLAEAEAYVAKSVIRASRDGTVLRLLREAGEAVSTQPATALAEIGDTSRLVVRAQIDEADIADLLVGQRAEIAAPALGGRRLTGRIERISPRIGAKIVNADTADEKRDARVLDVIVALEPGTELPVNLRVDVFIDTGERVAILDETPASAMPDWVIRR</sequence>
<dbReference type="Proteomes" id="UP000542776">
    <property type="component" value="Unassembled WGS sequence"/>
</dbReference>
<dbReference type="AlphaFoldDB" id="A0A7W6H332"/>
<dbReference type="InterPro" id="IPR059052">
    <property type="entry name" value="HH_YbhG-like"/>
</dbReference>
<dbReference type="Pfam" id="PF25881">
    <property type="entry name" value="HH_YBHG"/>
    <property type="match status" value="1"/>
</dbReference>
<dbReference type="PANTHER" id="PTHR32347">
    <property type="entry name" value="EFFLUX SYSTEM COMPONENT YKNX-RELATED"/>
    <property type="match status" value="1"/>
</dbReference>
<name>A0A7W6H332_9HYPH</name>
<dbReference type="InterPro" id="IPR050465">
    <property type="entry name" value="UPF0194_transport"/>
</dbReference>
<protein>
    <submittedName>
        <fullName evidence="4">ABC exporter DevB family membrane fusion protein</fullName>
    </submittedName>
</protein>
<gene>
    <name evidence="4" type="ORF">GGR04_000558</name>
</gene>
<comment type="subcellular location">
    <subcellularLocation>
        <location evidence="1">Cell envelope</location>
    </subcellularLocation>
</comment>
<keyword evidence="2" id="KW-0175">Coiled coil</keyword>
<dbReference type="Gene3D" id="2.40.50.100">
    <property type="match status" value="1"/>
</dbReference>
<proteinExistence type="predicted"/>
<organism evidence="4 5">
    <name type="scientific">Aureimonas pseudogalii</name>
    <dbReference type="NCBI Taxonomy" id="1744844"/>
    <lineage>
        <taxon>Bacteria</taxon>
        <taxon>Pseudomonadati</taxon>
        <taxon>Pseudomonadota</taxon>
        <taxon>Alphaproteobacteria</taxon>
        <taxon>Hyphomicrobiales</taxon>
        <taxon>Aurantimonadaceae</taxon>
        <taxon>Aureimonas</taxon>
    </lineage>
</organism>
<reference evidence="4 5" key="1">
    <citation type="submission" date="2020-08" db="EMBL/GenBank/DDBJ databases">
        <title>Genomic Encyclopedia of Type Strains, Phase IV (KMG-IV): sequencing the most valuable type-strain genomes for metagenomic binning, comparative biology and taxonomic classification.</title>
        <authorList>
            <person name="Goeker M."/>
        </authorList>
    </citation>
    <scope>NUCLEOTIDE SEQUENCE [LARGE SCALE GENOMIC DNA]</scope>
    <source>
        <strain evidence="4 5">DSM 102238</strain>
    </source>
</reference>
<evidence type="ECO:0000256" key="2">
    <source>
        <dbReference type="ARBA" id="ARBA00023054"/>
    </source>
</evidence>
<dbReference type="RefSeq" id="WP_183197602.1">
    <property type="nucleotide sequence ID" value="NZ_JACIEK010000001.1"/>
</dbReference>
<accession>A0A7W6H332</accession>
<keyword evidence="5" id="KW-1185">Reference proteome</keyword>
<evidence type="ECO:0000259" key="3">
    <source>
        <dbReference type="Pfam" id="PF25881"/>
    </source>
</evidence>
<dbReference type="EMBL" id="JACIEK010000001">
    <property type="protein sequence ID" value="MBB3996737.1"/>
    <property type="molecule type" value="Genomic_DNA"/>
</dbReference>